<proteinExistence type="predicted"/>
<feature type="compositionally biased region" description="Polar residues" evidence="1">
    <location>
        <begin position="97"/>
        <end position="107"/>
    </location>
</feature>
<evidence type="ECO:0000313" key="3">
    <source>
        <dbReference type="Proteomes" id="UP000054270"/>
    </source>
</evidence>
<feature type="compositionally biased region" description="Low complexity" evidence="1">
    <location>
        <begin position="150"/>
        <end position="160"/>
    </location>
</feature>
<feature type="compositionally biased region" description="Low complexity" evidence="1">
    <location>
        <begin position="199"/>
        <end position="213"/>
    </location>
</feature>
<protein>
    <submittedName>
        <fullName evidence="2">Uncharacterized protein</fullName>
    </submittedName>
</protein>
<feature type="compositionally biased region" description="Polar residues" evidence="1">
    <location>
        <begin position="49"/>
        <end position="60"/>
    </location>
</feature>
<name>A0A0D2LPR3_HYPSF</name>
<dbReference type="EMBL" id="KN817518">
    <property type="protein sequence ID" value="KJA30112.1"/>
    <property type="molecule type" value="Genomic_DNA"/>
</dbReference>
<accession>A0A0D2LPR3</accession>
<sequence>MASLPSFVELMASLGLEPTTAAPAAERSTSPALQSSSDLPCAIEKTGDPTPTRSMSSPSLNAKEATRHRASRYSPYSAAVSLTKRRGSLSSVSSSSDFETSPLSATFFQPRPTPSRTRRNRNKPCVNTYGSSSDLAADTPISTYVRRKTPGTSPTSPTFSRDSGYESSSPEQMPFSIPSLPLLLPHSASSDSFPHTPTSDIDMSDSSSSSPALPAISLSEITDGVDYYRFIRSRRIGTRISNPPRVKEPKNHPRRKQVFDITA</sequence>
<organism evidence="2 3">
    <name type="scientific">Hypholoma sublateritium (strain FD-334 SS-4)</name>
    <dbReference type="NCBI Taxonomy" id="945553"/>
    <lineage>
        <taxon>Eukaryota</taxon>
        <taxon>Fungi</taxon>
        <taxon>Dikarya</taxon>
        <taxon>Basidiomycota</taxon>
        <taxon>Agaricomycotina</taxon>
        <taxon>Agaricomycetes</taxon>
        <taxon>Agaricomycetidae</taxon>
        <taxon>Agaricales</taxon>
        <taxon>Agaricineae</taxon>
        <taxon>Strophariaceae</taxon>
        <taxon>Hypholoma</taxon>
    </lineage>
</organism>
<dbReference type="OrthoDB" id="3233824at2759"/>
<gene>
    <name evidence="2" type="ORF">HYPSUDRAFT_196385</name>
</gene>
<dbReference type="AlphaFoldDB" id="A0A0D2LPR3"/>
<dbReference type="Proteomes" id="UP000054270">
    <property type="component" value="Unassembled WGS sequence"/>
</dbReference>
<keyword evidence="3" id="KW-1185">Reference proteome</keyword>
<feature type="compositionally biased region" description="Polar residues" evidence="1">
    <location>
        <begin position="27"/>
        <end position="38"/>
    </location>
</feature>
<feature type="compositionally biased region" description="Low complexity" evidence="1">
    <location>
        <begin position="174"/>
        <end position="192"/>
    </location>
</feature>
<reference evidence="3" key="1">
    <citation type="submission" date="2014-04" db="EMBL/GenBank/DDBJ databases">
        <title>Evolutionary Origins and Diversification of the Mycorrhizal Mutualists.</title>
        <authorList>
            <consortium name="DOE Joint Genome Institute"/>
            <consortium name="Mycorrhizal Genomics Consortium"/>
            <person name="Kohler A."/>
            <person name="Kuo A."/>
            <person name="Nagy L.G."/>
            <person name="Floudas D."/>
            <person name="Copeland A."/>
            <person name="Barry K.W."/>
            <person name="Cichocki N."/>
            <person name="Veneault-Fourrey C."/>
            <person name="LaButti K."/>
            <person name="Lindquist E.A."/>
            <person name="Lipzen A."/>
            <person name="Lundell T."/>
            <person name="Morin E."/>
            <person name="Murat C."/>
            <person name="Riley R."/>
            <person name="Ohm R."/>
            <person name="Sun H."/>
            <person name="Tunlid A."/>
            <person name="Henrissat B."/>
            <person name="Grigoriev I.V."/>
            <person name="Hibbett D.S."/>
            <person name="Martin F."/>
        </authorList>
    </citation>
    <scope>NUCLEOTIDE SEQUENCE [LARGE SCALE GENOMIC DNA]</scope>
    <source>
        <strain evidence="3">FD-334 SS-4</strain>
    </source>
</reference>
<evidence type="ECO:0000313" key="2">
    <source>
        <dbReference type="EMBL" id="KJA30112.1"/>
    </source>
</evidence>
<evidence type="ECO:0000256" key="1">
    <source>
        <dbReference type="SAM" id="MobiDB-lite"/>
    </source>
</evidence>
<feature type="region of interest" description="Disordered" evidence="1">
    <location>
        <begin position="20"/>
        <end position="213"/>
    </location>
</feature>
<dbReference type="OMA" id="HIMAPSR"/>
<feature type="region of interest" description="Disordered" evidence="1">
    <location>
        <begin position="238"/>
        <end position="263"/>
    </location>
</feature>
<dbReference type="STRING" id="945553.A0A0D2LPR3"/>